<dbReference type="AlphaFoldDB" id="A0AAV4MYJ4"/>
<organism evidence="1 2">
    <name type="scientific">Caerostris extrusa</name>
    <name type="common">Bark spider</name>
    <name type="synonym">Caerostris bankana</name>
    <dbReference type="NCBI Taxonomy" id="172846"/>
    <lineage>
        <taxon>Eukaryota</taxon>
        <taxon>Metazoa</taxon>
        <taxon>Ecdysozoa</taxon>
        <taxon>Arthropoda</taxon>
        <taxon>Chelicerata</taxon>
        <taxon>Arachnida</taxon>
        <taxon>Araneae</taxon>
        <taxon>Araneomorphae</taxon>
        <taxon>Entelegynae</taxon>
        <taxon>Araneoidea</taxon>
        <taxon>Araneidae</taxon>
        <taxon>Caerostris</taxon>
    </lineage>
</organism>
<accession>A0AAV4MYJ4</accession>
<evidence type="ECO:0000313" key="1">
    <source>
        <dbReference type="EMBL" id="GIX77574.1"/>
    </source>
</evidence>
<evidence type="ECO:0000313" key="2">
    <source>
        <dbReference type="Proteomes" id="UP001054945"/>
    </source>
</evidence>
<gene>
    <name evidence="1" type="ORF">CEXT_428681</name>
</gene>
<dbReference type="EMBL" id="BPLR01002768">
    <property type="protein sequence ID" value="GIX77574.1"/>
    <property type="molecule type" value="Genomic_DNA"/>
</dbReference>
<reference evidence="1 2" key="1">
    <citation type="submission" date="2021-06" db="EMBL/GenBank/DDBJ databases">
        <title>Caerostris extrusa draft genome.</title>
        <authorList>
            <person name="Kono N."/>
            <person name="Arakawa K."/>
        </authorList>
    </citation>
    <scope>NUCLEOTIDE SEQUENCE [LARGE SCALE GENOMIC DNA]</scope>
</reference>
<comment type="caution">
    <text evidence="1">The sequence shown here is derived from an EMBL/GenBank/DDBJ whole genome shotgun (WGS) entry which is preliminary data.</text>
</comment>
<proteinExistence type="predicted"/>
<protein>
    <submittedName>
        <fullName evidence="1">Uncharacterized protein</fullName>
    </submittedName>
</protein>
<dbReference type="Proteomes" id="UP001054945">
    <property type="component" value="Unassembled WGS sequence"/>
</dbReference>
<keyword evidence="2" id="KW-1185">Reference proteome</keyword>
<name>A0AAV4MYJ4_CAEEX</name>
<sequence length="82" mass="8866">MAYATPVCRSFPLVCRGRRRKKHSGAKRVGCQQSVSNGGKFNFRRLFGSLCSRPAMGNNNNNGNAAVGGKAVDEDRGIRIPV</sequence>